<feature type="coiled-coil region" evidence="1">
    <location>
        <begin position="154"/>
        <end position="188"/>
    </location>
</feature>
<keyword evidence="4" id="KW-1185">Reference proteome</keyword>
<name>A0A9N8H8A4_9STRA</name>
<evidence type="ECO:0000313" key="3">
    <source>
        <dbReference type="EMBL" id="CAB9500548.1"/>
    </source>
</evidence>
<proteinExistence type="predicted"/>
<feature type="region of interest" description="Disordered" evidence="2">
    <location>
        <begin position="1"/>
        <end position="22"/>
    </location>
</feature>
<feature type="compositionally biased region" description="Polar residues" evidence="2">
    <location>
        <begin position="266"/>
        <end position="277"/>
    </location>
</feature>
<evidence type="ECO:0000313" key="4">
    <source>
        <dbReference type="Proteomes" id="UP001153069"/>
    </source>
</evidence>
<dbReference type="Proteomes" id="UP001153069">
    <property type="component" value="Unassembled WGS sequence"/>
</dbReference>
<dbReference type="AlphaFoldDB" id="A0A9N8H8A4"/>
<evidence type="ECO:0000256" key="2">
    <source>
        <dbReference type="SAM" id="MobiDB-lite"/>
    </source>
</evidence>
<feature type="region of interest" description="Disordered" evidence="2">
    <location>
        <begin position="261"/>
        <end position="298"/>
    </location>
</feature>
<accession>A0A9N8H8A4</accession>
<comment type="caution">
    <text evidence="3">The sequence shown here is derived from an EMBL/GenBank/DDBJ whole genome shotgun (WGS) entry which is preliminary data.</text>
</comment>
<reference evidence="3" key="1">
    <citation type="submission" date="2020-06" db="EMBL/GenBank/DDBJ databases">
        <authorList>
            <consortium name="Plant Systems Biology data submission"/>
        </authorList>
    </citation>
    <scope>NUCLEOTIDE SEQUENCE</scope>
    <source>
        <strain evidence="3">D6</strain>
    </source>
</reference>
<organism evidence="3 4">
    <name type="scientific">Seminavis robusta</name>
    <dbReference type="NCBI Taxonomy" id="568900"/>
    <lineage>
        <taxon>Eukaryota</taxon>
        <taxon>Sar</taxon>
        <taxon>Stramenopiles</taxon>
        <taxon>Ochrophyta</taxon>
        <taxon>Bacillariophyta</taxon>
        <taxon>Bacillariophyceae</taxon>
        <taxon>Bacillariophycidae</taxon>
        <taxon>Naviculales</taxon>
        <taxon>Naviculaceae</taxon>
        <taxon>Seminavis</taxon>
    </lineage>
</organism>
<protein>
    <submittedName>
        <fullName evidence="3">Uncharacterized protein</fullName>
    </submittedName>
</protein>
<gene>
    <name evidence="3" type="ORF">SEMRO_86_G045680.1</name>
</gene>
<feature type="compositionally biased region" description="Low complexity" evidence="2">
    <location>
        <begin position="287"/>
        <end position="298"/>
    </location>
</feature>
<sequence length="298" mass="33787">MDPSTEKSTLMKDPTLDDDLDFTEEDPELDALLLATETNMDPLSMIEQFAVMHESSEIHAALSCALAAVDVDVEDPNNPWHHTAAEITKKPELSEEVAQLHDQVLRSATRILFAEQEATETHTKAKQNVEKLLRIETGLQGVQDVQREIKSHRSEEEKVALKQFRQAMAKARQDYEDARQMARTKRRAKLHLVAAAQERLETLRISHEEMGRIYAKKTLEQQQKLKKERLLYNLHLESLAKAALQEQQDKKMDIMGSAALEAAEDCSTTSDESSVSPFTMMIKHTRTSSTWTDSSQSD</sequence>
<keyword evidence="1" id="KW-0175">Coiled coil</keyword>
<dbReference type="EMBL" id="CAICTM010000085">
    <property type="protein sequence ID" value="CAB9500548.1"/>
    <property type="molecule type" value="Genomic_DNA"/>
</dbReference>
<evidence type="ECO:0000256" key="1">
    <source>
        <dbReference type="SAM" id="Coils"/>
    </source>
</evidence>